<organism evidence="1 2">
    <name type="scientific">Luteolibacter pohnpeiensis</name>
    <dbReference type="NCBI Taxonomy" id="454153"/>
    <lineage>
        <taxon>Bacteria</taxon>
        <taxon>Pseudomonadati</taxon>
        <taxon>Verrucomicrobiota</taxon>
        <taxon>Verrucomicrobiia</taxon>
        <taxon>Verrucomicrobiales</taxon>
        <taxon>Verrucomicrobiaceae</taxon>
        <taxon>Luteolibacter</taxon>
    </lineage>
</organism>
<dbReference type="PROSITE" id="PS51257">
    <property type="entry name" value="PROKAR_LIPOPROTEIN"/>
    <property type="match status" value="1"/>
</dbReference>
<evidence type="ECO:0000313" key="1">
    <source>
        <dbReference type="EMBL" id="MBK1882014.1"/>
    </source>
</evidence>
<proteinExistence type="predicted"/>
<comment type="caution">
    <text evidence="1">The sequence shown here is derived from an EMBL/GenBank/DDBJ whole genome shotgun (WGS) entry which is preliminary data.</text>
</comment>
<reference evidence="1" key="1">
    <citation type="submission" date="2021-01" db="EMBL/GenBank/DDBJ databases">
        <title>Modified the classification status of verrucomicrobia.</title>
        <authorList>
            <person name="Feng X."/>
        </authorList>
    </citation>
    <scope>NUCLEOTIDE SEQUENCE</scope>
    <source>
        <strain evidence="1">KCTC 22041</strain>
    </source>
</reference>
<dbReference type="EMBL" id="JAENIJ010000007">
    <property type="protein sequence ID" value="MBK1882014.1"/>
    <property type="molecule type" value="Genomic_DNA"/>
</dbReference>
<protein>
    <recommendedName>
        <fullName evidence="3">Lipoprotein</fullName>
    </recommendedName>
</protein>
<name>A0A934S6D5_9BACT</name>
<dbReference type="AlphaFoldDB" id="A0A934S6D5"/>
<accession>A0A934S6D5</accession>
<dbReference type="RefSeq" id="WP_200268736.1">
    <property type="nucleotide sequence ID" value="NZ_JAENIJ010000007.1"/>
</dbReference>
<evidence type="ECO:0000313" key="2">
    <source>
        <dbReference type="Proteomes" id="UP000603141"/>
    </source>
</evidence>
<gene>
    <name evidence="1" type="ORF">JIN85_06280</name>
</gene>
<keyword evidence="2" id="KW-1185">Reference proteome</keyword>
<dbReference type="Proteomes" id="UP000603141">
    <property type="component" value="Unassembled WGS sequence"/>
</dbReference>
<evidence type="ECO:0008006" key="3">
    <source>
        <dbReference type="Google" id="ProtNLM"/>
    </source>
</evidence>
<sequence length="127" mass="14537">MKISPLILVFLSVFMLSCSLMQGDLIYSKSKYYTWNGFVSDSTKVRYGKVINLKEFPEGLSDRQCRNITINEVLLVRRKEDGFHLFQVSEEKIGEGISIKGKLDFGKLVGERIDPESKLHQFLVVSD</sequence>